<dbReference type="SUPFAM" id="SSF46977">
    <property type="entry name" value="Succinate dehydrogenase/fumarate reductase flavoprotein C-terminal domain"/>
    <property type="match status" value="1"/>
</dbReference>
<comment type="function">
    <text evidence="12">Catalyzes the oxidation of L-aspartate to iminoaspartate.</text>
</comment>
<comment type="pathway">
    <text evidence="2 12">Cofactor biosynthesis; NAD(+) biosynthesis; iminoaspartate from L-aspartate (oxidase route): step 1/1.</text>
</comment>
<keyword evidence="6 12" id="KW-0285">Flavoprotein</keyword>
<dbReference type="NCBIfam" id="NF005636">
    <property type="entry name" value="PRK07395.1"/>
    <property type="match status" value="1"/>
</dbReference>
<evidence type="ECO:0000256" key="7">
    <source>
        <dbReference type="ARBA" id="ARBA00022642"/>
    </source>
</evidence>
<dbReference type="FunFam" id="3.90.700.10:FF:000002">
    <property type="entry name" value="L-aspartate oxidase"/>
    <property type="match status" value="1"/>
</dbReference>
<dbReference type="InterPro" id="IPR015939">
    <property type="entry name" value="Fum_Rdtase/Succ_DH_flav-like_C"/>
</dbReference>
<name>A0AAN1QQN6_SYNEL</name>
<dbReference type="PANTHER" id="PTHR42716">
    <property type="entry name" value="L-ASPARTATE OXIDASE"/>
    <property type="match status" value="1"/>
</dbReference>
<evidence type="ECO:0000256" key="4">
    <source>
        <dbReference type="ARBA" id="ARBA00012173"/>
    </source>
</evidence>
<dbReference type="EMBL" id="CP030139">
    <property type="protein sequence ID" value="AZB73716.2"/>
    <property type="molecule type" value="Genomic_DNA"/>
</dbReference>
<evidence type="ECO:0000256" key="2">
    <source>
        <dbReference type="ARBA" id="ARBA00004950"/>
    </source>
</evidence>
<protein>
    <recommendedName>
        <fullName evidence="5 11">L-aspartate oxidase</fullName>
        <ecNumber evidence="4 11">1.4.3.16</ecNumber>
    </recommendedName>
</protein>
<evidence type="ECO:0000256" key="1">
    <source>
        <dbReference type="ARBA" id="ARBA00001974"/>
    </source>
</evidence>
<keyword evidence="8 12" id="KW-0274">FAD</keyword>
<accession>A0AAN1QQN6</accession>
<dbReference type="InterPro" id="IPR036188">
    <property type="entry name" value="FAD/NAD-bd_sf"/>
</dbReference>
<reference evidence="15 16" key="1">
    <citation type="journal article" date="2018" name="Sci. Rep.">
        <title>Genome Features and Biochemical Characteristics of a Robust, Fast Growing and Naturally Transformable Cyanobacterium Synechococcus elongatus PCC 11801 Isolated from India.</title>
        <authorList>
            <person name="Jaiswal D."/>
            <person name="Sengupta A."/>
            <person name="Sohoni S."/>
            <person name="Sengupta S."/>
            <person name="Phadnavis A.G."/>
            <person name="Pakrasi H.B."/>
            <person name="Wangikar P.P."/>
        </authorList>
    </citation>
    <scope>NUCLEOTIDE SEQUENCE [LARGE SCALE GENOMIC DNA]</scope>
    <source>
        <strain evidence="15 16">PCC 11801</strain>
    </source>
</reference>
<feature type="domain" description="FAD-dependent oxidoreductase 2 FAD-binding" evidence="13">
    <location>
        <begin position="32"/>
        <end position="401"/>
    </location>
</feature>
<dbReference type="InterPro" id="IPR003953">
    <property type="entry name" value="FAD-dep_OxRdtase_2_FAD-bd"/>
</dbReference>
<dbReference type="InterPro" id="IPR027477">
    <property type="entry name" value="Succ_DH/fumarate_Rdtase_cat_sf"/>
</dbReference>
<dbReference type="InterPro" id="IPR037099">
    <property type="entry name" value="Fum_R/Succ_DH_flav-like_C_sf"/>
</dbReference>
<dbReference type="GO" id="GO:0033765">
    <property type="term" value="F:steroid dehydrogenase activity, acting on the CH-CH group of donors"/>
    <property type="evidence" value="ECO:0007669"/>
    <property type="project" value="UniProtKB-ARBA"/>
</dbReference>
<proteinExistence type="inferred from homology"/>
<dbReference type="InterPro" id="IPR005288">
    <property type="entry name" value="NadB"/>
</dbReference>
<evidence type="ECO:0000259" key="13">
    <source>
        <dbReference type="Pfam" id="PF00890"/>
    </source>
</evidence>
<dbReference type="GO" id="GO:0008734">
    <property type="term" value="F:L-aspartate oxidase activity"/>
    <property type="evidence" value="ECO:0007669"/>
    <property type="project" value="UniProtKB-UniRule"/>
</dbReference>
<gene>
    <name evidence="15" type="primary">nadB</name>
    <name evidence="15" type="ORF">DOP62_09990</name>
</gene>
<dbReference type="Pfam" id="PF02910">
    <property type="entry name" value="Succ_DH_flav_C"/>
    <property type="match status" value="1"/>
</dbReference>
<dbReference type="GO" id="GO:0034628">
    <property type="term" value="P:'de novo' NAD+ biosynthetic process from L-aspartate"/>
    <property type="evidence" value="ECO:0007669"/>
    <property type="project" value="TreeGrafter"/>
</dbReference>
<dbReference type="Gene3D" id="3.90.700.10">
    <property type="entry name" value="Succinate dehydrogenase/fumarate reductase flavoprotein, catalytic domain"/>
    <property type="match status" value="1"/>
</dbReference>
<dbReference type="AlphaFoldDB" id="A0AAN1QQN6"/>
<keyword evidence="7 12" id="KW-0662">Pyridine nucleotide biosynthesis</keyword>
<evidence type="ECO:0000256" key="9">
    <source>
        <dbReference type="ARBA" id="ARBA00023002"/>
    </source>
</evidence>
<dbReference type="SUPFAM" id="SSF56425">
    <property type="entry name" value="Succinate dehydrogenase/fumarate reductase flavoprotein, catalytic domain"/>
    <property type="match status" value="1"/>
</dbReference>
<sequence length="567" mass="61513">MSLRAFLSLDPFATALPLSDSAAPAADSAAYDVIIVGAGAAGLYTGLCLPSHYRVAILSKDLPQRSASDWAQGGLAAVTAPDDSADLHYADTLQAGAGLCEPAAVRLLVESAPHCVASLLDLGVAFDRTNDHLALTLEAAHSRHRVLHAADTTGRAIVTTLLEQVLQRPNLEILAQSLAVDLWRDREGRCCGVLLLQGQQLRWLAARTVILACGGGGQVFSQTTNPALSTGDGVALAGRAGAKLRDLEFFQFHPTALVWPGAPRFLISEAVRGEGAHVVDAQGDRFLFRYDDRGELAPRDIVSRAIYRHLLETGTEQVWLDLRPIPAATVEHRFPNILQKCRRWGLDPLQQPLPIAPAAHYWMGGVYTDLSGATTCPGLYAVGETACTGVHGANRLASNSLLECLVFGRQFQQLELPPVQPNNPTYPPEDLRVTGDRDRWQQQRQALQDLVWKAAGICREADRLQAALAQVKAWQADFEAEPLSQAITAVPVGQAQQLDGLDAEALREWGELRNLLAIAQLILKSADFRTESRGGHYRSDYPQPDPAWQVHTDIQAGQWFTTAIACQ</sequence>
<evidence type="ECO:0000313" key="15">
    <source>
        <dbReference type="EMBL" id="AZB73716.2"/>
    </source>
</evidence>
<comment type="cofactor">
    <cofactor evidence="1 12">
        <name>FAD</name>
        <dbReference type="ChEBI" id="CHEBI:57692"/>
    </cofactor>
</comment>
<dbReference type="Pfam" id="PF00890">
    <property type="entry name" value="FAD_binding_2"/>
    <property type="match status" value="1"/>
</dbReference>
<comment type="catalytic activity">
    <reaction evidence="10">
        <text>L-aspartate + O2 = iminosuccinate + H2O2</text>
        <dbReference type="Rhea" id="RHEA:25876"/>
        <dbReference type="ChEBI" id="CHEBI:15379"/>
        <dbReference type="ChEBI" id="CHEBI:16240"/>
        <dbReference type="ChEBI" id="CHEBI:29991"/>
        <dbReference type="ChEBI" id="CHEBI:77875"/>
        <dbReference type="EC" id="1.4.3.16"/>
    </reaction>
    <physiologicalReaction direction="left-to-right" evidence="10">
        <dbReference type="Rhea" id="RHEA:25877"/>
    </physiologicalReaction>
</comment>
<dbReference type="PANTHER" id="PTHR42716:SF2">
    <property type="entry name" value="L-ASPARTATE OXIDASE, CHLOROPLASTIC"/>
    <property type="match status" value="1"/>
</dbReference>
<dbReference type="SUPFAM" id="SSF51905">
    <property type="entry name" value="FAD/NAD(P)-binding domain"/>
    <property type="match status" value="1"/>
</dbReference>
<keyword evidence="9 12" id="KW-0560">Oxidoreductase</keyword>
<evidence type="ECO:0000256" key="8">
    <source>
        <dbReference type="ARBA" id="ARBA00022827"/>
    </source>
</evidence>
<dbReference type="GO" id="GO:0005737">
    <property type="term" value="C:cytoplasm"/>
    <property type="evidence" value="ECO:0007669"/>
    <property type="project" value="UniProtKB-SubCell"/>
</dbReference>
<evidence type="ECO:0000256" key="12">
    <source>
        <dbReference type="RuleBase" id="RU362049"/>
    </source>
</evidence>
<comment type="subcellular location">
    <subcellularLocation>
        <location evidence="12">Cytoplasm</location>
    </subcellularLocation>
</comment>
<dbReference type="Proteomes" id="UP000267249">
    <property type="component" value="Chromosome"/>
</dbReference>
<dbReference type="Gene3D" id="1.20.58.100">
    <property type="entry name" value="Fumarate reductase/succinate dehydrogenase flavoprotein-like, C-terminal domain"/>
    <property type="match status" value="1"/>
</dbReference>
<organism evidence="15 16">
    <name type="scientific">Synechococcus elongatus PCC 11801</name>
    <dbReference type="NCBI Taxonomy" id="2219813"/>
    <lineage>
        <taxon>Bacteria</taxon>
        <taxon>Bacillati</taxon>
        <taxon>Cyanobacteriota</taxon>
        <taxon>Cyanophyceae</taxon>
        <taxon>Synechococcales</taxon>
        <taxon>Synechococcaceae</taxon>
        <taxon>Synechococcus</taxon>
    </lineage>
</organism>
<dbReference type="Gene3D" id="3.50.50.60">
    <property type="entry name" value="FAD/NAD(P)-binding domain"/>
    <property type="match status" value="1"/>
</dbReference>
<evidence type="ECO:0000256" key="6">
    <source>
        <dbReference type="ARBA" id="ARBA00022630"/>
    </source>
</evidence>
<evidence type="ECO:0000256" key="10">
    <source>
        <dbReference type="ARBA" id="ARBA00048305"/>
    </source>
</evidence>
<dbReference type="NCBIfam" id="TIGR00551">
    <property type="entry name" value="nadB"/>
    <property type="match status" value="1"/>
</dbReference>
<comment type="similarity">
    <text evidence="3 12">Belongs to the FAD-dependent oxidoreductase 2 family. NadB subfamily.</text>
</comment>
<evidence type="ECO:0000256" key="5">
    <source>
        <dbReference type="ARBA" id="ARBA00021901"/>
    </source>
</evidence>
<dbReference type="EC" id="1.4.3.16" evidence="4 11"/>
<evidence type="ECO:0000256" key="11">
    <source>
        <dbReference type="NCBIfam" id="TIGR00551"/>
    </source>
</evidence>
<evidence type="ECO:0000313" key="16">
    <source>
        <dbReference type="Proteomes" id="UP000267249"/>
    </source>
</evidence>
<evidence type="ECO:0000259" key="14">
    <source>
        <dbReference type="Pfam" id="PF02910"/>
    </source>
</evidence>
<feature type="domain" description="Fumarate reductase/succinate dehydrogenase flavoprotein-like C-terminal" evidence="14">
    <location>
        <begin position="444"/>
        <end position="554"/>
    </location>
</feature>
<evidence type="ECO:0000256" key="3">
    <source>
        <dbReference type="ARBA" id="ARBA00008562"/>
    </source>
</evidence>